<dbReference type="GO" id="GO:0009307">
    <property type="term" value="P:DNA restriction-modification system"/>
    <property type="evidence" value="ECO:0007669"/>
    <property type="project" value="UniProtKB-KW"/>
</dbReference>
<dbReference type="Gene3D" id="3.90.120.30">
    <property type="match status" value="1"/>
</dbReference>
<gene>
    <name evidence="7" type="ORF">EQM06_03080</name>
</gene>
<dbReference type="AlphaFoldDB" id="A0A410PTN3"/>
<keyword evidence="5" id="KW-0680">Restriction system</keyword>
<name>A0A410PTN3_9FIRM</name>
<dbReference type="PRINTS" id="PR00105">
    <property type="entry name" value="C5METTRFRASE"/>
</dbReference>
<evidence type="ECO:0000313" key="8">
    <source>
        <dbReference type="Proteomes" id="UP000287601"/>
    </source>
</evidence>
<dbReference type="EMBL" id="CP035281">
    <property type="protein sequence ID" value="QAT42295.1"/>
    <property type="molecule type" value="Genomic_DNA"/>
</dbReference>
<evidence type="ECO:0000256" key="4">
    <source>
        <dbReference type="ARBA" id="ARBA00022691"/>
    </source>
</evidence>
<evidence type="ECO:0000256" key="6">
    <source>
        <dbReference type="PROSITE-ProRule" id="PRU01016"/>
    </source>
</evidence>
<dbReference type="Pfam" id="PF00145">
    <property type="entry name" value="DNA_methylase"/>
    <property type="match status" value="1"/>
</dbReference>
<dbReference type="GO" id="GO:0003886">
    <property type="term" value="F:DNA (cytosine-5-)-methyltransferase activity"/>
    <property type="evidence" value="ECO:0007669"/>
    <property type="project" value="UniProtKB-EC"/>
</dbReference>
<protein>
    <recommendedName>
        <fullName evidence="1">DNA (cytosine-5-)-methyltransferase</fullName>
        <ecNumber evidence="1">2.1.1.37</ecNumber>
    </recommendedName>
</protein>
<keyword evidence="8" id="KW-1185">Reference proteome</keyword>
<evidence type="ECO:0000256" key="1">
    <source>
        <dbReference type="ARBA" id="ARBA00011975"/>
    </source>
</evidence>
<accession>A0A410PTN3</accession>
<dbReference type="InterPro" id="IPR029063">
    <property type="entry name" value="SAM-dependent_MTases_sf"/>
</dbReference>
<feature type="active site" evidence="6">
    <location>
        <position position="74"/>
    </location>
</feature>
<dbReference type="InterPro" id="IPR050750">
    <property type="entry name" value="C5-MTase"/>
</dbReference>
<dbReference type="PROSITE" id="PS51679">
    <property type="entry name" value="SAM_MT_C5"/>
    <property type="match status" value="1"/>
</dbReference>
<sequence length="634" mass="68784">MNNLTLGSLFDGSGGFPLGGLISGITPVWASEIEPFPIRVTTKRLPFMKHYGDISQMDGGKIEPVDIITFGSPCTDMSVAGRRAGLEGQQSVLFYQAIRIIKEMRCATNGKYPRYIVWENVPGAFSSNGGEDFKAVLEAVIDVAEPNTQVPMPEKNRWPYADCYMGDGWSVAYRVLDAQFWGVPQRRKRIYLVADFAGGRAFDILFKSEGLSGYSAEGFRSWQRTAGSTADRTGTASLCLNDQGGQRMDVTDDVTATLRAEAHHPPCVLESAGFCTEHSAKSRSIGYKEETSPTLRAGVVPAAVALENHPTDSRVKIAEDGKVQTLTSRMGTGGNNVPLVMKIRSGCEGGGKGPLIQTEKSATLSCNNDQTLFEPKAYGICSKESNAMKSDNPHSGIYEAETSRTLDGNGGNPGCNQGGIAVVESYAIQGSMIGRDDKNGPQGDGINEDVSFTLNTVDRHAVYAMTTGSFTQVAEDKAPTVLARDYKDPTAVCYGIGRDTFNQGKNAKFAPTFEEELQPTLVAKGPGAIQSGYTVRRLTPTECAKLQGFPDWWCDGLGVAEPTMEDIRYWYDVFETHRRIVGSSTKPKSLKQIAKWLRDPHSDAAEYKMWGNGVALPCVVFVLSGIVYCTQSEG</sequence>
<dbReference type="InterPro" id="IPR018117">
    <property type="entry name" value="C5_DNA_meth_AS"/>
</dbReference>
<dbReference type="PROSITE" id="PS00094">
    <property type="entry name" value="C5_MTASE_1"/>
    <property type="match status" value="1"/>
</dbReference>
<dbReference type="InterPro" id="IPR001525">
    <property type="entry name" value="C5_MeTfrase"/>
</dbReference>
<dbReference type="Proteomes" id="UP000287601">
    <property type="component" value="Chromosome"/>
</dbReference>
<evidence type="ECO:0000313" key="7">
    <source>
        <dbReference type="EMBL" id="QAT42295.1"/>
    </source>
</evidence>
<evidence type="ECO:0000256" key="2">
    <source>
        <dbReference type="ARBA" id="ARBA00022603"/>
    </source>
</evidence>
<dbReference type="SUPFAM" id="SSF53335">
    <property type="entry name" value="S-adenosyl-L-methionine-dependent methyltransferases"/>
    <property type="match status" value="1"/>
</dbReference>
<dbReference type="EC" id="2.1.1.37" evidence="1"/>
<evidence type="ECO:0000256" key="5">
    <source>
        <dbReference type="ARBA" id="ARBA00022747"/>
    </source>
</evidence>
<organism evidence="7 8">
    <name type="scientific">Aminipila luticellarii</name>
    <dbReference type="NCBI Taxonomy" id="2507160"/>
    <lineage>
        <taxon>Bacteria</taxon>
        <taxon>Bacillati</taxon>
        <taxon>Bacillota</taxon>
        <taxon>Clostridia</taxon>
        <taxon>Peptostreptococcales</taxon>
        <taxon>Anaerovoracaceae</taxon>
        <taxon>Aminipila</taxon>
    </lineage>
</organism>
<keyword evidence="3 6" id="KW-0808">Transferase</keyword>
<comment type="similarity">
    <text evidence="6">Belongs to the class I-like SAM-binding methyltransferase superfamily. C5-methyltransferase family.</text>
</comment>
<dbReference type="PANTHER" id="PTHR46098:SF1">
    <property type="entry name" value="TRNA (CYTOSINE(38)-C(5))-METHYLTRANSFERASE"/>
    <property type="match status" value="1"/>
</dbReference>
<keyword evidence="4 6" id="KW-0949">S-adenosyl-L-methionine</keyword>
<dbReference type="KEGG" id="amij:EQM06_03080"/>
<dbReference type="PANTHER" id="PTHR46098">
    <property type="entry name" value="TRNA (CYTOSINE(38)-C(5))-METHYLTRANSFERASE"/>
    <property type="match status" value="1"/>
</dbReference>
<dbReference type="Gene3D" id="3.40.50.150">
    <property type="entry name" value="Vaccinia Virus protein VP39"/>
    <property type="match status" value="1"/>
</dbReference>
<keyword evidence="2 6" id="KW-0489">Methyltransferase</keyword>
<dbReference type="OrthoDB" id="9813719at2"/>
<proteinExistence type="inferred from homology"/>
<dbReference type="REBASE" id="297388">
    <property type="entry name" value="M.AspJN39ORF3080P"/>
</dbReference>
<dbReference type="GO" id="GO:0032259">
    <property type="term" value="P:methylation"/>
    <property type="evidence" value="ECO:0007669"/>
    <property type="project" value="UniProtKB-KW"/>
</dbReference>
<evidence type="ECO:0000256" key="3">
    <source>
        <dbReference type="ARBA" id="ARBA00022679"/>
    </source>
</evidence>
<dbReference type="RefSeq" id="WP_128744945.1">
    <property type="nucleotide sequence ID" value="NZ_CP035281.1"/>
</dbReference>
<reference evidence="7 8" key="1">
    <citation type="submission" date="2019-01" db="EMBL/GenBank/DDBJ databases">
        <title>Draft genomes of a novel of Aminipila strains.</title>
        <authorList>
            <person name="Ma S."/>
        </authorList>
    </citation>
    <scope>NUCLEOTIDE SEQUENCE [LARGE SCALE GENOMIC DNA]</scope>
    <source>
        <strain evidence="8">JN-39</strain>
    </source>
</reference>